<dbReference type="PANTHER" id="PTHR47447:SF17">
    <property type="entry name" value="OS12G0638900 PROTEIN"/>
    <property type="match status" value="1"/>
</dbReference>
<comment type="subunit">
    <text evidence="5">Binds to mitochondrial small subunit 15S rRNA.</text>
</comment>
<keyword evidence="9" id="KW-1185">Reference proteome</keyword>
<dbReference type="NCBIfam" id="TIGR00756">
    <property type="entry name" value="PPR"/>
    <property type="match status" value="1"/>
</dbReference>
<accession>A0A1E3P5N6</accession>
<evidence type="ECO:0000256" key="1">
    <source>
        <dbReference type="ARBA" id="ARBA00004173"/>
    </source>
</evidence>
<dbReference type="PROSITE" id="PS51375">
    <property type="entry name" value="PPR"/>
    <property type="match status" value="1"/>
</dbReference>
<proteinExistence type="inferred from homology"/>
<evidence type="ECO:0000256" key="2">
    <source>
        <dbReference type="ARBA" id="ARBA00006192"/>
    </source>
</evidence>
<dbReference type="OrthoDB" id="185373at2759"/>
<dbReference type="InterPro" id="IPR002885">
    <property type="entry name" value="PPR_rpt"/>
</dbReference>
<evidence type="ECO:0000256" key="7">
    <source>
        <dbReference type="SAM" id="MobiDB-lite"/>
    </source>
</evidence>
<feature type="repeat" description="PPR" evidence="6">
    <location>
        <begin position="363"/>
        <end position="397"/>
    </location>
</feature>
<evidence type="ECO:0000313" key="8">
    <source>
        <dbReference type="EMBL" id="ODQ60745.1"/>
    </source>
</evidence>
<gene>
    <name evidence="8" type="ORF">WICANDRAFT_77419</name>
</gene>
<feature type="region of interest" description="Disordered" evidence="7">
    <location>
        <begin position="53"/>
        <end position="79"/>
    </location>
</feature>
<organism evidence="8 9">
    <name type="scientific">Wickerhamomyces anomalus (strain ATCC 58044 / CBS 1984 / NCYC 433 / NRRL Y-366-8)</name>
    <name type="common">Yeast</name>
    <name type="synonym">Hansenula anomala</name>
    <dbReference type="NCBI Taxonomy" id="683960"/>
    <lineage>
        <taxon>Eukaryota</taxon>
        <taxon>Fungi</taxon>
        <taxon>Dikarya</taxon>
        <taxon>Ascomycota</taxon>
        <taxon>Saccharomycotina</taxon>
        <taxon>Saccharomycetes</taxon>
        <taxon>Phaffomycetales</taxon>
        <taxon>Wickerhamomycetaceae</taxon>
        <taxon>Wickerhamomyces</taxon>
    </lineage>
</organism>
<dbReference type="Pfam" id="PF13812">
    <property type="entry name" value="PPR_3"/>
    <property type="match status" value="1"/>
</dbReference>
<reference evidence="8 9" key="1">
    <citation type="journal article" date="2016" name="Proc. Natl. Acad. Sci. U.S.A.">
        <title>Comparative genomics of biotechnologically important yeasts.</title>
        <authorList>
            <person name="Riley R."/>
            <person name="Haridas S."/>
            <person name="Wolfe K.H."/>
            <person name="Lopes M.R."/>
            <person name="Hittinger C.T."/>
            <person name="Goeker M."/>
            <person name="Salamov A.A."/>
            <person name="Wisecaver J.H."/>
            <person name="Long T.M."/>
            <person name="Calvey C.H."/>
            <person name="Aerts A.L."/>
            <person name="Barry K.W."/>
            <person name="Choi C."/>
            <person name="Clum A."/>
            <person name="Coughlan A.Y."/>
            <person name="Deshpande S."/>
            <person name="Douglass A.P."/>
            <person name="Hanson S.J."/>
            <person name="Klenk H.-P."/>
            <person name="LaButti K.M."/>
            <person name="Lapidus A."/>
            <person name="Lindquist E.A."/>
            <person name="Lipzen A.M."/>
            <person name="Meier-Kolthoff J.P."/>
            <person name="Ohm R.A."/>
            <person name="Otillar R.P."/>
            <person name="Pangilinan J.L."/>
            <person name="Peng Y."/>
            <person name="Rokas A."/>
            <person name="Rosa C.A."/>
            <person name="Scheuner C."/>
            <person name="Sibirny A.A."/>
            <person name="Slot J.C."/>
            <person name="Stielow J.B."/>
            <person name="Sun H."/>
            <person name="Kurtzman C.P."/>
            <person name="Blackwell M."/>
            <person name="Grigoriev I.V."/>
            <person name="Jeffries T.W."/>
        </authorList>
    </citation>
    <scope>NUCLEOTIDE SEQUENCE [LARGE SCALE GENOMIC DNA]</scope>
    <source>
        <strain evidence="9">ATCC 58044 / CBS 1984 / NCYC 433 / NRRL Y-366-8</strain>
    </source>
</reference>
<evidence type="ECO:0008006" key="10">
    <source>
        <dbReference type="Google" id="ProtNLM"/>
    </source>
</evidence>
<comment type="function">
    <text evidence="4">Regulates mitochondrial small subunit maturation by controlling 15S rRNA 5'-end processing. Localizes to the 5' precursor of the 15S rRNA in a position that is subsequently occupied by mS47 in the mature yeast mtSSU. Uses structure and sequence-specific RNA recognition, binding to a single-stranded region of the precursor and specifically recognizing bases -6 to -1. The exchange of Ccm1 for mS47 is coupled to the irreversible removal of precursor rRNA that is accompanied by conformational changes of the mitoribosomal proteins uS5m and mS26. These conformational changes signal completion of 5'-end rRNA processing through protection of the mature 5'-end of the 15S rRNA and stabilization of mS47. The removal of the 5' precursor together with the dissociation of Ccm1 may be catalyzed by the 5'-3' exoribonuclease Pet127. Involved in the specific removal of group I introns in mitochondrial encoded transcripts.</text>
</comment>
<keyword evidence="3" id="KW-0677">Repeat</keyword>
<dbReference type="EMBL" id="KV454209">
    <property type="protein sequence ID" value="ODQ60745.1"/>
    <property type="molecule type" value="Genomic_DNA"/>
</dbReference>
<dbReference type="GO" id="GO:0005739">
    <property type="term" value="C:mitochondrion"/>
    <property type="evidence" value="ECO:0007669"/>
    <property type="project" value="UniProtKB-SubCell"/>
</dbReference>
<evidence type="ECO:0000256" key="5">
    <source>
        <dbReference type="ARBA" id="ARBA00044511"/>
    </source>
</evidence>
<dbReference type="STRING" id="683960.A0A1E3P5N6"/>
<evidence type="ECO:0000256" key="3">
    <source>
        <dbReference type="ARBA" id="ARBA00022737"/>
    </source>
</evidence>
<name>A0A1E3P5N6_WICAA</name>
<evidence type="ECO:0000256" key="4">
    <source>
        <dbReference type="ARBA" id="ARBA00044493"/>
    </source>
</evidence>
<dbReference type="GeneID" id="30201801"/>
<comment type="subcellular location">
    <subcellularLocation>
        <location evidence="1">Mitochondrion</location>
    </subcellularLocation>
</comment>
<dbReference type="Gene3D" id="1.25.40.10">
    <property type="entry name" value="Tetratricopeptide repeat domain"/>
    <property type="match status" value="2"/>
</dbReference>
<dbReference type="PANTHER" id="PTHR47447">
    <property type="entry name" value="OS03G0856100 PROTEIN"/>
    <property type="match status" value="1"/>
</dbReference>
<dbReference type="Proteomes" id="UP000094112">
    <property type="component" value="Unassembled WGS sequence"/>
</dbReference>
<comment type="similarity">
    <text evidence="2">Belongs to the CCM1 family.</text>
</comment>
<evidence type="ECO:0000313" key="9">
    <source>
        <dbReference type="Proteomes" id="UP000094112"/>
    </source>
</evidence>
<dbReference type="InterPro" id="IPR011990">
    <property type="entry name" value="TPR-like_helical_dom_sf"/>
</dbReference>
<sequence>MNFEAANWGWLNWFADIESQNELNQRIFTRSHHFHQLNHQMLQFAKLNYAPRVSQPSTVSRTRDPSKKVVERKQRNKEVTTHTDQILAKQSRELELKIKEMQEFTMNLKAQIKKNKESEAEKQIKDISKPIEQDSGDVDVIYDEILGDSNDNLLLPDSKSNTDNVAVSLFDQPARGIVLPQVMLNKIGDNVVHIVNKDKPNWDAIILDLAKNKGGLQGVVKKDIYQFMGQIAMGKISSGSLELLHEMLKENGIAFKNFAYDFFMKQYAQLGSLFMVESFYKQALADGVKPSKYMYSYLIKVYSKHKNLKKINQTLNLMHQNKVEPGLVIYSNVLNLCVNMKDSNQAQEIFQMMKFRSTQTKPDIQAYNSMILLATNDNDIYKALDLYRELEDAKLSPNLFTLNCLARCCSKNKEFFVHGWRFINEINERRLTPNVRTFEAMLRLAAKDGDLELARALYITIFKMRQDVRIPTAGHEALVYLLMAYRDYKIGYRPSMLDFPEGVAIRRNALNLVDFLGLHQDVDFDLTESREKNQSPPFLPLKTLIHPKQIIAESNAIWSFHLLSDPGNTLNLPNLITFLRIPIEHGDKQEFLKRFEELTYPSPEIKFSNLETAEEFQQSLEYEIEEDIEPESNELVHVEEDLPEAIKMSQSLKLKMERSSEIYITYLSAGNRFRDLDICEKAWIERGKYRRVKKFKSLNSFDKARQDYRFAKEMVLTFTQMGLLEDAVKIVRSTKYQFGWKFYTLKPLYAALSEIGDNRSMIAIQDICNARKGYDLPEMPKDKH</sequence>
<dbReference type="AlphaFoldDB" id="A0A1E3P5N6"/>
<evidence type="ECO:0000256" key="6">
    <source>
        <dbReference type="PROSITE-ProRule" id="PRU00708"/>
    </source>
</evidence>
<protein>
    <recommendedName>
        <fullName evidence="10">Pentacotripeptide-repeat region of PRORP domain-containing protein</fullName>
    </recommendedName>
</protein>
<dbReference type="RefSeq" id="XP_019039952.1">
    <property type="nucleotide sequence ID" value="XM_019184555.1"/>
</dbReference>
<feature type="compositionally biased region" description="Basic and acidic residues" evidence="7">
    <location>
        <begin position="61"/>
        <end position="79"/>
    </location>
</feature>